<dbReference type="Proteomes" id="UP000245489">
    <property type="component" value="Unassembled WGS sequence"/>
</dbReference>
<proteinExistence type="predicted"/>
<comment type="caution">
    <text evidence="3">The sequence shown here is derived from an EMBL/GenBank/DDBJ whole genome shotgun (WGS) entry which is preliminary data.</text>
</comment>
<dbReference type="PROSITE" id="PS51257">
    <property type="entry name" value="PROKAR_LIPOPROTEIN"/>
    <property type="match status" value="1"/>
</dbReference>
<evidence type="ECO:0000313" key="3">
    <source>
        <dbReference type="EMBL" id="PWK27424.1"/>
    </source>
</evidence>
<dbReference type="RefSeq" id="WP_109742495.1">
    <property type="nucleotide sequence ID" value="NZ_QGGO01000007.1"/>
</dbReference>
<evidence type="ECO:0000313" key="4">
    <source>
        <dbReference type="Proteomes" id="UP000245489"/>
    </source>
</evidence>
<dbReference type="OrthoDB" id="1450880at2"/>
<dbReference type="PANTHER" id="PTHR30570:SF1">
    <property type="entry name" value="PHOSPHATE-BINDING PROTEIN PSTS"/>
    <property type="match status" value="1"/>
</dbReference>
<dbReference type="PANTHER" id="PTHR30570">
    <property type="entry name" value="PERIPLASMIC PHOSPHATE BINDING COMPONENT OF PHOSPHATE ABC TRANSPORTER"/>
    <property type="match status" value="1"/>
</dbReference>
<dbReference type="SUPFAM" id="SSF53850">
    <property type="entry name" value="Periplasmic binding protein-like II"/>
    <property type="match status" value="1"/>
</dbReference>
<keyword evidence="1" id="KW-0732">Signal</keyword>
<organism evidence="3 4">
    <name type="scientific">Arcicella aurantiaca</name>
    <dbReference type="NCBI Taxonomy" id="591202"/>
    <lineage>
        <taxon>Bacteria</taxon>
        <taxon>Pseudomonadati</taxon>
        <taxon>Bacteroidota</taxon>
        <taxon>Cytophagia</taxon>
        <taxon>Cytophagales</taxon>
        <taxon>Flectobacillaceae</taxon>
        <taxon>Arcicella</taxon>
    </lineage>
</organism>
<dbReference type="Gene3D" id="3.40.190.10">
    <property type="entry name" value="Periplasmic binding protein-like II"/>
    <property type="match status" value="2"/>
</dbReference>
<accession>A0A316EFE8</accession>
<dbReference type="Pfam" id="PF12849">
    <property type="entry name" value="PBP_like_2"/>
    <property type="match status" value="1"/>
</dbReference>
<feature type="domain" description="PBP" evidence="2">
    <location>
        <begin position="32"/>
        <end position="288"/>
    </location>
</feature>
<keyword evidence="4" id="KW-1185">Reference proteome</keyword>
<name>A0A316EFE8_9BACT</name>
<dbReference type="EMBL" id="QGGO01000007">
    <property type="protein sequence ID" value="PWK27424.1"/>
    <property type="molecule type" value="Genomic_DNA"/>
</dbReference>
<reference evidence="3 4" key="1">
    <citation type="submission" date="2018-05" db="EMBL/GenBank/DDBJ databases">
        <title>Genomic Encyclopedia of Archaeal and Bacterial Type Strains, Phase II (KMG-II): from individual species to whole genera.</title>
        <authorList>
            <person name="Goeker M."/>
        </authorList>
    </citation>
    <scope>NUCLEOTIDE SEQUENCE [LARGE SCALE GENOMIC DNA]</scope>
    <source>
        <strain evidence="3 4">DSM 22214</strain>
    </source>
</reference>
<dbReference type="InterPro" id="IPR050811">
    <property type="entry name" value="Phosphate_ABC_transporter"/>
</dbReference>
<gene>
    <name evidence="3" type="ORF">LV89_01737</name>
</gene>
<evidence type="ECO:0000259" key="2">
    <source>
        <dbReference type="Pfam" id="PF12849"/>
    </source>
</evidence>
<dbReference type="InterPro" id="IPR024370">
    <property type="entry name" value="PBP_domain"/>
</dbReference>
<sequence length="316" mass="35060">MKKLLNLTLIGLGMSALVSCGGGKDKEGKELDTPAKGTITVAVDESFRQIIEAEKSAFEKTFPYTKINLVFKPEGEAVAMMLNDKARMAVVARELDEKEKAIFKQDDIRYKSFKFAGDGIALITNKANHDTLITTQELEGVMKGTKKRWSEVGKGGSGQDIVLVFDGTSSSNLTFLLDTFKIDRKQKVSFFAAKSNKDVIEYVKTHANAMGVIGVNWISDGDDPTSLKFIRSVNVLSVANKPNAKTEDYYQPFGYNLALKKYPLTRKIRLILKEAHMGLGTGFVNYMTLEQGQLIVYKNGLIPLTQPLQIRQVKSQ</sequence>
<evidence type="ECO:0000256" key="1">
    <source>
        <dbReference type="ARBA" id="ARBA00022729"/>
    </source>
</evidence>
<protein>
    <submittedName>
        <fullName evidence="3">Phosphate transport system substrate-binding protein</fullName>
    </submittedName>
</protein>
<dbReference type="AlphaFoldDB" id="A0A316EFE8"/>